<evidence type="ECO:0000313" key="2">
    <source>
        <dbReference type="EMBL" id="NHC33702.1"/>
    </source>
</evidence>
<dbReference type="Proteomes" id="UP000031532">
    <property type="component" value="Unassembled WGS sequence"/>
</dbReference>
<sequence length="513" mass="58728">MIEANNPEINIEELKQKITEEVSRRQPDLLTVLQHDRHVTGAIAKEVVNISHIEALASNAEFKAQVRTHWPKKFDRFPFNVGWLKKYSLKIYNFIQKEQRVVNFSLSQGLREVAAIEQRLSEQVAELKIQMSSMSDRLSSTEARIAQLGDRLGSSESQLARIRERLNSVTQEQVTQIHATQEQVKQNRERLNASEERLSQNSARIHASEFNLEQFSDRLKLTEEGLNGIGIRISSMDAHLLAIEDRHNRNDSYLKNDLAQQKRLITLFLEEARQRLPGAFSQEHLIGFFDENQHSLDAFYAAFEERFRGSREDITNKLKVYLPKIAAANVGTPDATILDVGCGRGEWLELLRDNGYTAKGLDINRVTIEQCQSRGLEAIEADVITYLRSLPENSLGAVTGFHIIEHLSFAQLLTLITEVLRVLQPNGIAIFETPNPQNLLVGACDFYSDPTHQRPLYPESMQFLFTYQGLHNVQILHLNPVETSPFDRDEPEMRILHNWFFGPRDYALIGYKV</sequence>
<accession>A0A9X5E454</accession>
<dbReference type="PANTHER" id="PTHR43861">
    <property type="entry name" value="TRANS-ACONITATE 2-METHYLTRANSFERASE-RELATED"/>
    <property type="match status" value="1"/>
</dbReference>
<dbReference type="InterPro" id="IPR029063">
    <property type="entry name" value="SAM-dependent_MTases_sf"/>
</dbReference>
<dbReference type="OrthoDB" id="529208at2"/>
<keyword evidence="3" id="KW-1185">Reference proteome</keyword>
<proteinExistence type="predicted"/>
<comment type="caution">
    <text evidence="2">The sequence shown here is derived from an EMBL/GenBank/DDBJ whole genome shotgun (WGS) entry which is preliminary data.</text>
</comment>
<gene>
    <name evidence="2" type="ORF">QH73_0003325</name>
</gene>
<dbReference type="SUPFAM" id="SSF57997">
    <property type="entry name" value="Tropomyosin"/>
    <property type="match status" value="1"/>
</dbReference>
<feature type="coiled-coil region" evidence="1">
    <location>
        <begin position="117"/>
        <end position="201"/>
    </location>
</feature>
<dbReference type="Gene3D" id="3.40.50.150">
    <property type="entry name" value="Vaccinia Virus protein VP39"/>
    <property type="match status" value="1"/>
</dbReference>
<keyword evidence="2" id="KW-0489">Methyltransferase</keyword>
<dbReference type="SUPFAM" id="SSF53335">
    <property type="entry name" value="S-adenosyl-L-methionine-dependent methyltransferases"/>
    <property type="match status" value="1"/>
</dbReference>
<reference evidence="2 3" key="1">
    <citation type="journal article" date="2015" name="Genome Announc.">
        <title>Draft Genome Sequence of the Terrestrial Cyanobacterium Scytonema millei VB511283, Isolated from Eastern India.</title>
        <authorList>
            <person name="Sen D."/>
            <person name="Chandrababunaidu M.M."/>
            <person name="Singh D."/>
            <person name="Sanghi N."/>
            <person name="Ghorai A."/>
            <person name="Mishra G.P."/>
            <person name="Madduluri M."/>
            <person name="Adhikary S.P."/>
            <person name="Tripathy S."/>
        </authorList>
    </citation>
    <scope>NUCLEOTIDE SEQUENCE [LARGE SCALE GENOMIC DNA]</scope>
    <source>
        <strain evidence="2 3">VB511283</strain>
    </source>
</reference>
<name>A0A9X5E454_9CYAN</name>
<dbReference type="EMBL" id="JTJC03000001">
    <property type="protein sequence ID" value="NHC33702.1"/>
    <property type="molecule type" value="Genomic_DNA"/>
</dbReference>
<dbReference type="GO" id="GO:0008168">
    <property type="term" value="F:methyltransferase activity"/>
    <property type="evidence" value="ECO:0007669"/>
    <property type="project" value="UniProtKB-KW"/>
</dbReference>
<dbReference type="Pfam" id="PF13489">
    <property type="entry name" value="Methyltransf_23"/>
    <property type="match status" value="1"/>
</dbReference>
<organism evidence="2 3">
    <name type="scientific">Scytonema millei VB511283</name>
    <dbReference type="NCBI Taxonomy" id="1245923"/>
    <lineage>
        <taxon>Bacteria</taxon>
        <taxon>Bacillati</taxon>
        <taxon>Cyanobacteriota</taxon>
        <taxon>Cyanophyceae</taxon>
        <taxon>Nostocales</taxon>
        <taxon>Scytonemataceae</taxon>
        <taxon>Scytonema</taxon>
    </lineage>
</organism>
<dbReference type="RefSeq" id="WP_039715223.1">
    <property type="nucleotide sequence ID" value="NZ_JTJC03000001.1"/>
</dbReference>
<dbReference type="Gene3D" id="1.10.287.1490">
    <property type="match status" value="1"/>
</dbReference>
<evidence type="ECO:0000313" key="3">
    <source>
        <dbReference type="Proteomes" id="UP000031532"/>
    </source>
</evidence>
<keyword evidence="1" id="KW-0175">Coiled coil</keyword>
<keyword evidence="2" id="KW-0808">Transferase</keyword>
<dbReference type="AlphaFoldDB" id="A0A9X5E454"/>
<dbReference type="CDD" id="cd02440">
    <property type="entry name" value="AdoMet_MTases"/>
    <property type="match status" value="1"/>
</dbReference>
<protein>
    <submittedName>
        <fullName evidence="2">Methyltransferase domain-containing protein</fullName>
    </submittedName>
</protein>
<dbReference type="GO" id="GO:0032259">
    <property type="term" value="P:methylation"/>
    <property type="evidence" value="ECO:0007669"/>
    <property type="project" value="UniProtKB-KW"/>
</dbReference>
<evidence type="ECO:0000256" key="1">
    <source>
        <dbReference type="SAM" id="Coils"/>
    </source>
</evidence>